<protein>
    <recommendedName>
        <fullName evidence="4">BED-type domain-containing protein</fullName>
    </recommendedName>
</protein>
<keyword evidence="3" id="KW-1185">Reference proteome</keyword>
<evidence type="ECO:0000256" key="1">
    <source>
        <dbReference type="SAM" id="MobiDB-lite"/>
    </source>
</evidence>
<reference evidence="2" key="1">
    <citation type="journal article" date="2021" name="J. Hered.">
        <title>Genome Assembly of Salicaceae Populus deltoides (Eastern Cottonwood) I-69 Based on Nanopore Sequencing and Hi-C Technologies.</title>
        <authorList>
            <person name="Bai S."/>
            <person name="Wu H."/>
            <person name="Zhang J."/>
            <person name="Pan Z."/>
            <person name="Zhao W."/>
            <person name="Li Z."/>
            <person name="Tong C."/>
        </authorList>
    </citation>
    <scope>NUCLEOTIDE SEQUENCE</scope>
    <source>
        <tissue evidence="2">Leaf</tissue>
    </source>
</reference>
<organism evidence="2 3">
    <name type="scientific">Populus deltoides</name>
    <name type="common">Eastern poplar</name>
    <name type="synonym">Eastern cottonwood</name>
    <dbReference type="NCBI Taxonomy" id="3696"/>
    <lineage>
        <taxon>Eukaryota</taxon>
        <taxon>Viridiplantae</taxon>
        <taxon>Streptophyta</taxon>
        <taxon>Embryophyta</taxon>
        <taxon>Tracheophyta</taxon>
        <taxon>Spermatophyta</taxon>
        <taxon>Magnoliopsida</taxon>
        <taxon>eudicotyledons</taxon>
        <taxon>Gunneridae</taxon>
        <taxon>Pentapetalae</taxon>
        <taxon>rosids</taxon>
        <taxon>fabids</taxon>
        <taxon>Malpighiales</taxon>
        <taxon>Salicaceae</taxon>
        <taxon>Saliceae</taxon>
        <taxon>Populus</taxon>
    </lineage>
</organism>
<sequence length="172" mass="19395">MVLPKGPFWEYVKETGESRQCTFCGHPFSNQTPITRFKLHWSGVQRRGTTICDKVPEPVRDAAFTAVDGPPEKKLKTTATSSNDGAHNTISTSLLEQNIQVGNVVTDVEMEPELYFPSPGEQEFVQTSMGNFQLDRVSSFPRDLIPGEQVEQECERNTQDNLPLTVEDYRIE</sequence>
<evidence type="ECO:0008006" key="4">
    <source>
        <dbReference type="Google" id="ProtNLM"/>
    </source>
</evidence>
<comment type="caution">
    <text evidence="2">The sequence shown here is derived from an EMBL/GenBank/DDBJ whole genome shotgun (WGS) entry which is preliminary data.</text>
</comment>
<gene>
    <name evidence="2" type="ORF">H0E87_030194</name>
</gene>
<dbReference type="EMBL" id="JACEGQ020000019">
    <property type="protein sequence ID" value="KAH8479886.1"/>
    <property type="molecule type" value="Genomic_DNA"/>
</dbReference>
<feature type="compositionally biased region" description="Polar residues" evidence="1">
    <location>
        <begin position="77"/>
        <end position="88"/>
    </location>
</feature>
<proteinExistence type="predicted"/>
<accession>A0A8T2WFE1</accession>
<evidence type="ECO:0000313" key="3">
    <source>
        <dbReference type="Proteomes" id="UP000807159"/>
    </source>
</evidence>
<evidence type="ECO:0000313" key="2">
    <source>
        <dbReference type="EMBL" id="KAH8479886.1"/>
    </source>
</evidence>
<feature type="region of interest" description="Disordered" evidence="1">
    <location>
        <begin position="69"/>
        <end position="88"/>
    </location>
</feature>
<dbReference type="Proteomes" id="UP000807159">
    <property type="component" value="Chromosome 19"/>
</dbReference>
<dbReference type="AlphaFoldDB" id="A0A8T2WFE1"/>
<name>A0A8T2WFE1_POPDE</name>
<feature type="non-terminal residue" evidence="2">
    <location>
        <position position="172"/>
    </location>
</feature>